<evidence type="ECO:0000313" key="10">
    <source>
        <dbReference type="Proteomes" id="UP001163046"/>
    </source>
</evidence>
<dbReference type="AlphaFoldDB" id="A0A9X0A3B2"/>
<accession>A0A9X0A3B2</accession>
<dbReference type="Proteomes" id="UP001163046">
    <property type="component" value="Unassembled WGS sequence"/>
</dbReference>
<evidence type="ECO:0000256" key="7">
    <source>
        <dbReference type="SAM" id="Phobius"/>
    </source>
</evidence>
<dbReference type="Gene3D" id="2.40.160.110">
    <property type="match status" value="1"/>
</dbReference>
<dbReference type="GO" id="GO:0005886">
    <property type="term" value="C:plasma membrane"/>
    <property type="evidence" value="ECO:0007669"/>
    <property type="project" value="TreeGrafter"/>
</dbReference>
<gene>
    <name evidence="9" type="primary">LAMP1_2</name>
    <name evidence="9" type="ORF">OS493_010298</name>
</gene>
<reference evidence="9" key="1">
    <citation type="submission" date="2023-01" db="EMBL/GenBank/DDBJ databases">
        <title>Genome assembly of the deep-sea coral Lophelia pertusa.</title>
        <authorList>
            <person name="Herrera S."/>
            <person name="Cordes E."/>
        </authorList>
    </citation>
    <scope>NUCLEOTIDE SEQUENCE</scope>
    <source>
        <strain evidence="9">USNM1676648</strain>
        <tissue evidence="9">Polyp</tissue>
    </source>
</reference>
<dbReference type="GO" id="GO:0072594">
    <property type="term" value="P:establishment of protein localization to organelle"/>
    <property type="evidence" value="ECO:0007669"/>
    <property type="project" value="TreeGrafter"/>
</dbReference>
<proteinExistence type="predicted"/>
<evidence type="ECO:0000313" key="9">
    <source>
        <dbReference type="EMBL" id="KAJ7392647.1"/>
    </source>
</evidence>
<dbReference type="PANTHER" id="PTHR11506">
    <property type="entry name" value="LYSOSOME-ASSOCIATED MEMBRANE GLYCOPROTEIN"/>
    <property type="match status" value="1"/>
</dbReference>
<keyword evidence="3" id="KW-0732">Signal</keyword>
<dbReference type="OrthoDB" id="6248302at2759"/>
<keyword evidence="5 7" id="KW-0472">Membrane</keyword>
<protein>
    <submittedName>
        <fullName evidence="9">Lysosome-associated membrane glycoprotein 1</fullName>
    </submittedName>
</protein>
<evidence type="ECO:0000256" key="1">
    <source>
        <dbReference type="ARBA" id="ARBA00004251"/>
    </source>
</evidence>
<sequence length="141" mass="15795">MDCREDLFKISKKEIKTSRMPQRNEVTSSYNGSTVPNGELGGYYMCDHVTDITLETGIKDYSVNADFQDLKVEPFVNKTRGDDFGKNVNDCYKDNPTKKPTEPNNDIVPIAVGCALAGLVLIVLIAYVIGRRKSHRGYEKV</sequence>
<evidence type="ECO:0000259" key="8">
    <source>
        <dbReference type="Pfam" id="PF21222"/>
    </source>
</evidence>
<dbReference type="InterPro" id="IPR002000">
    <property type="entry name" value="Lysosome-assoc_membr_glycop"/>
</dbReference>
<evidence type="ECO:0000256" key="2">
    <source>
        <dbReference type="ARBA" id="ARBA00022692"/>
    </source>
</evidence>
<keyword evidence="10" id="KW-1185">Reference proteome</keyword>
<evidence type="ECO:0000256" key="5">
    <source>
        <dbReference type="ARBA" id="ARBA00023136"/>
    </source>
</evidence>
<dbReference type="GO" id="GO:0005765">
    <property type="term" value="C:lysosomal membrane"/>
    <property type="evidence" value="ECO:0007669"/>
    <property type="project" value="TreeGrafter"/>
</dbReference>
<evidence type="ECO:0000256" key="6">
    <source>
        <dbReference type="ARBA" id="ARBA00023180"/>
    </source>
</evidence>
<dbReference type="PANTHER" id="PTHR11506:SF35">
    <property type="entry name" value="LYSOSOME-ASSOCIATED MEMBRANE GLYCOPROTEIN 5"/>
    <property type="match status" value="1"/>
</dbReference>
<keyword evidence="4 7" id="KW-1133">Transmembrane helix</keyword>
<feature type="domain" description="Lysosome-associated membrane glycoprotein 2-like transmembrane" evidence="8">
    <location>
        <begin position="108"/>
        <end position="138"/>
    </location>
</feature>
<dbReference type="InterPro" id="IPR048524">
    <property type="entry name" value="Lamp2-like_TM"/>
</dbReference>
<evidence type="ECO:0000256" key="4">
    <source>
        <dbReference type="ARBA" id="ARBA00022989"/>
    </source>
</evidence>
<organism evidence="9 10">
    <name type="scientific">Desmophyllum pertusum</name>
    <dbReference type="NCBI Taxonomy" id="174260"/>
    <lineage>
        <taxon>Eukaryota</taxon>
        <taxon>Metazoa</taxon>
        <taxon>Cnidaria</taxon>
        <taxon>Anthozoa</taxon>
        <taxon>Hexacorallia</taxon>
        <taxon>Scleractinia</taxon>
        <taxon>Caryophylliina</taxon>
        <taxon>Caryophylliidae</taxon>
        <taxon>Desmophyllum</taxon>
    </lineage>
</organism>
<dbReference type="Pfam" id="PF21222">
    <property type="entry name" value="Lamp2_2nd"/>
    <property type="match status" value="1"/>
</dbReference>
<keyword evidence="2 7" id="KW-0812">Transmembrane</keyword>
<comment type="subcellular location">
    <subcellularLocation>
        <location evidence="1">Cell membrane</location>
        <topology evidence="1">Single-pass type I membrane protein</topology>
    </subcellularLocation>
</comment>
<dbReference type="CDD" id="cd12087">
    <property type="entry name" value="TM_EGFR-like"/>
    <property type="match status" value="1"/>
</dbReference>
<dbReference type="EMBL" id="MU825400">
    <property type="protein sequence ID" value="KAJ7392647.1"/>
    <property type="molecule type" value="Genomic_DNA"/>
</dbReference>
<feature type="transmembrane region" description="Helical" evidence="7">
    <location>
        <begin position="107"/>
        <end position="130"/>
    </location>
</feature>
<comment type="caution">
    <text evidence="9">The sequence shown here is derived from an EMBL/GenBank/DDBJ whole genome shotgun (WGS) entry which is preliminary data.</text>
</comment>
<dbReference type="GO" id="GO:0031902">
    <property type="term" value="C:late endosome membrane"/>
    <property type="evidence" value="ECO:0007669"/>
    <property type="project" value="TreeGrafter"/>
</dbReference>
<evidence type="ECO:0000256" key="3">
    <source>
        <dbReference type="ARBA" id="ARBA00022729"/>
    </source>
</evidence>
<keyword evidence="6" id="KW-0325">Glycoprotein</keyword>
<name>A0A9X0A3B2_9CNID</name>